<organism evidence="1 2">
    <name type="scientific">Apiosordaria backusii</name>
    <dbReference type="NCBI Taxonomy" id="314023"/>
    <lineage>
        <taxon>Eukaryota</taxon>
        <taxon>Fungi</taxon>
        <taxon>Dikarya</taxon>
        <taxon>Ascomycota</taxon>
        <taxon>Pezizomycotina</taxon>
        <taxon>Sordariomycetes</taxon>
        <taxon>Sordariomycetidae</taxon>
        <taxon>Sordariales</taxon>
        <taxon>Lasiosphaeriaceae</taxon>
        <taxon>Apiosordaria</taxon>
    </lineage>
</organism>
<dbReference type="InterPro" id="IPR002347">
    <property type="entry name" value="SDR_fam"/>
</dbReference>
<evidence type="ECO:0000313" key="1">
    <source>
        <dbReference type="EMBL" id="KAK0745011.1"/>
    </source>
</evidence>
<protein>
    <submittedName>
        <fullName evidence="1">NADP-dependent dehydrogenase-like protein</fullName>
    </submittedName>
</protein>
<dbReference type="EMBL" id="JAUKTV010000002">
    <property type="protein sequence ID" value="KAK0745011.1"/>
    <property type="molecule type" value="Genomic_DNA"/>
</dbReference>
<dbReference type="PANTHER" id="PTHR45458:SF1">
    <property type="entry name" value="SHORT CHAIN DEHYDROGENASE"/>
    <property type="match status" value="1"/>
</dbReference>
<proteinExistence type="predicted"/>
<dbReference type="AlphaFoldDB" id="A0AA40ET30"/>
<dbReference type="InterPro" id="IPR052184">
    <property type="entry name" value="SDR_enzymes"/>
</dbReference>
<dbReference type="InterPro" id="IPR036291">
    <property type="entry name" value="NAD(P)-bd_dom_sf"/>
</dbReference>
<dbReference type="Pfam" id="PF00106">
    <property type="entry name" value="adh_short"/>
    <property type="match status" value="1"/>
</dbReference>
<dbReference type="PANTHER" id="PTHR45458">
    <property type="entry name" value="SHORT-CHAIN DEHYDROGENASE/REDUCTASE SDR"/>
    <property type="match status" value="1"/>
</dbReference>
<gene>
    <name evidence="1" type="ORF">B0T21DRAFT_326024</name>
</gene>
<comment type="caution">
    <text evidence="1">The sequence shown here is derived from an EMBL/GenBank/DDBJ whole genome shotgun (WGS) entry which is preliminary data.</text>
</comment>
<sequence>MPAYVITGTRTGIGLEYVRQLAQSHNNTIFALVRSLTGGDLAALKSIQASPSSHPDSKVYILECDVSSPASIAALPQLILSTVTTTDTDTANTPLKIDVLLNNAATLHSRPETALTLTAPTLLSHMHTNVLGPALVFQSLFTSGLLSPTARVVNITSGIGSLRMVSDGRINAEITPYSISKTALNMFTVHQARQLRAVGSDVVVVAVDPGHVKTEMGGPAAVVEVEDSARGVLRVVEGLKEGDSGKFLLYNGEELEW</sequence>
<evidence type="ECO:0000313" key="2">
    <source>
        <dbReference type="Proteomes" id="UP001172159"/>
    </source>
</evidence>
<reference evidence="1" key="1">
    <citation type="submission" date="2023-06" db="EMBL/GenBank/DDBJ databases">
        <title>Genome-scale phylogeny and comparative genomics of the fungal order Sordariales.</title>
        <authorList>
            <consortium name="Lawrence Berkeley National Laboratory"/>
            <person name="Hensen N."/>
            <person name="Bonometti L."/>
            <person name="Westerberg I."/>
            <person name="Brannstrom I.O."/>
            <person name="Guillou S."/>
            <person name="Cros-Aarteil S."/>
            <person name="Calhoun S."/>
            <person name="Haridas S."/>
            <person name="Kuo A."/>
            <person name="Mondo S."/>
            <person name="Pangilinan J."/>
            <person name="Riley R."/>
            <person name="Labutti K."/>
            <person name="Andreopoulos B."/>
            <person name="Lipzen A."/>
            <person name="Chen C."/>
            <person name="Yanf M."/>
            <person name="Daum C."/>
            <person name="Ng V."/>
            <person name="Clum A."/>
            <person name="Steindorff A."/>
            <person name="Ohm R."/>
            <person name="Martin F."/>
            <person name="Silar P."/>
            <person name="Natvig D."/>
            <person name="Lalanne C."/>
            <person name="Gautier V."/>
            <person name="Ament-Velasquez S.L."/>
            <person name="Kruys A."/>
            <person name="Hutchinson M.I."/>
            <person name="Powell A.J."/>
            <person name="Barry K."/>
            <person name="Miller A.N."/>
            <person name="Grigoriev I.V."/>
            <person name="Debuchy R."/>
            <person name="Gladieux P."/>
            <person name="Thoren M.H."/>
            <person name="Johannesson H."/>
        </authorList>
    </citation>
    <scope>NUCLEOTIDE SEQUENCE</scope>
    <source>
        <strain evidence="1">CBS 540.89</strain>
    </source>
</reference>
<name>A0AA40ET30_9PEZI</name>
<dbReference type="SUPFAM" id="SSF51735">
    <property type="entry name" value="NAD(P)-binding Rossmann-fold domains"/>
    <property type="match status" value="1"/>
</dbReference>
<dbReference type="GO" id="GO:0016616">
    <property type="term" value="F:oxidoreductase activity, acting on the CH-OH group of donors, NAD or NADP as acceptor"/>
    <property type="evidence" value="ECO:0007669"/>
    <property type="project" value="TreeGrafter"/>
</dbReference>
<dbReference type="PRINTS" id="PR00081">
    <property type="entry name" value="GDHRDH"/>
</dbReference>
<dbReference type="Gene3D" id="3.40.50.720">
    <property type="entry name" value="NAD(P)-binding Rossmann-like Domain"/>
    <property type="match status" value="1"/>
</dbReference>
<dbReference type="Proteomes" id="UP001172159">
    <property type="component" value="Unassembled WGS sequence"/>
</dbReference>
<keyword evidence="2" id="KW-1185">Reference proteome</keyword>
<accession>A0AA40ET30</accession>